<name>A0A4Z2F1L6_9TELE</name>
<comment type="caution">
    <text evidence="3">The sequence shown here is derived from an EMBL/GenBank/DDBJ whole genome shotgun (WGS) entry which is preliminary data.</text>
</comment>
<accession>A0A4Z2F1L6</accession>
<feature type="domain" description="Laminin G" evidence="2">
    <location>
        <begin position="8"/>
        <end position="168"/>
    </location>
</feature>
<dbReference type="OrthoDB" id="10014052at2759"/>
<evidence type="ECO:0000313" key="3">
    <source>
        <dbReference type="EMBL" id="TNN35029.1"/>
    </source>
</evidence>
<evidence type="ECO:0000259" key="2">
    <source>
        <dbReference type="PROSITE" id="PS50025"/>
    </source>
</evidence>
<organism evidence="3 4">
    <name type="scientific">Liparis tanakae</name>
    <name type="common">Tanaka's snailfish</name>
    <dbReference type="NCBI Taxonomy" id="230148"/>
    <lineage>
        <taxon>Eukaryota</taxon>
        <taxon>Metazoa</taxon>
        <taxon>Chordata</taxon>
        <taxon>Craniata</taxon>
        <taxon>Vertebrata</taxon>
        <taxon>Euteleostomi</taxon>
        <taxon>Actinopterygii</taxon>
        <taxon>Neopterygii</taxon>
        <taxon>Teleostei</taxon>
        <taxon>Neoteleostei</taxon>
        <taxon>Acanthomorphata</taxon>
        <taxon>Eupercaria</taxon>
        <taxon>Perciformes</taxon>
        <taxon>Cottioidei</taxon>
        <taxon>Cottales</taxon>
        <taxon>Liparidae</taxon>
        <taxon>Liparis</taxon>
    </lineage>
</organism>
<dbReference type="Gene3D" id="2.60.120.200">
    <property type="match status" value="2"/>
</dbReference>
<sequence length="170" mass="17905">MDRDSPYQYAAQFSDDGYIALPKSVFPRSGQHSPETIELEINTGSSEGLILWQGVELGEHGKGKDFISLGLQNGHLVFRTGKDGYIQIDGGAALHGQSKGRSLMVNTKGSVYLGGAPDTAAMTGGKFVSGMTGCVRNLAVMNARPGQQPAQAIDLQTHGAHGMNVLPCSS</sequence>
<dbReference type="Pfam" id="PF00054">
    <property type="entry name" value="Laminin_G_1"/>
    <property type="match status" value="1"/>
</dbReference>
<dbReference type="Proteomes" id="UP000314294">
    <property type="component" value="Unassembled WGS sequence"/>
</dbReference>
<dbReference type="SMART" id="SM00282">
    <property type="entry name" value="LamG"/>
    <property type="match status" value="1"/>
</dbReference>
<evidence type="ECO:0000313" key="4">
    <source>
        <dbReference type="Proteomes" id="UP000314294"/>
    </source>
</evidence>
<gene>
    <name evidence="3" type="primary">HSPG2_1</name>
    <name evidence="3" type="ORF">EYF80_054804</name>
</gene>
<reference evidence="3 4" key="1">
    <citation type="submission" date="2019-03" db="EMBL/GenBank/DDBJ databases">
        <title>First draft genome of Liparis tanakae, snailfish: a comprehensive survey of snailfish specific genes.</title>
        <authorList>
            <person name="Kim W."/>
            <person name="Song I."/>
            <person name="Jeong J.-H."/>
            <person name="Kim D."/>
            <person name="Kim S."/>
            <person name="Ryu S."/>
            <person name="Song J.Y."/>
            <person name="Lee S.K."/>
        </authorList>
    </citation>
    <scope>NUCLEOTIDE SEQUENCE [LARGE SCALE GENOMIC DNA]</scope>
    <source>
        <tissue evidence="3">Muscle</tissue>
    </source>
</reference>
<protein>
    <submittedName>
        <fullName evidence="3">Basement membrane-specific heparan sulfate proteoglycan core protein</fullName>
    </submittedName>
</protein>
<keyword evidence="4" id="KW-1185">Reference proteome</keyword>
<dbReference type="InterPro" id="IPR013320">
    <property type="entry name" value="ConA-like_dom_sf"/>
</dbReference>
<proteinExistence type="predicted"/>
<dbReference type="PROSITE" id="PS50025">
    <property type="entry name" value="LAM_G_DOMAIN"/>
    <property type="match status" value="1"/>
</dbReference>
<dbReference type="EMBL" id="SRLO01001845">
    <property type="protein sequence ID" value="TNN35029.1"/>
    <property type="molecule type" value="Genomic_DNA"/>
</dbReference>
<dbReference type="CDD" id="cd00110">
    <property type="entry name" value="LamG"/>
    <property type="match status" value="1"/>
</dbReference>
<comment type="caution">
    <text evidence="1">Lacks conserved residue(s) required for the propagation of feature annotation.</text>
</comment>
<evidence type="ECO:0000256" key="1">
    <source>
        <dbReference type="PROSITE-ProRule" id="PRU00122"/>
    </source>
</evidence>
<dbReference type="SUPFAM" id="SSF49899">
    <property type="entry name" value="Concanavalin A-like lectins/glucanases"/>
    <property type="match status" value="1"/>
</dbReference>
<dbReference type="InterPro" id="IPR001791">
    <property type="entry name" value="Laminin_G"/>
</dbReference>
<dbReference type="AlphaFoldDB" id="A0A4Z2F1L6"/>